<evidence type="ECO:0000256" key="2">
    <source>
        <dbReference type="ARBA" id="ARBA00023125"/>
    </source>
</evidence>
<comment type="caution">
    <text evidence="5">The sequence shown here is derived from an EMBL/GenBank/DDBJ whole genome shotgun (WGS) entry which is preliminary data.</text>
</comment>
<dbReference type="PRINTS" id="PR00598">
    <property type="entry name" value="HTHMARR"/>
</dbReference>
<dbReference type="InterPro" id="IPR055166">
    <property type="entry name" value="Transc_reg_Sar_Rot_HTH"/>
</dbReference>
<dbReference type="SUPFAM" id="SSF46785">
    <property type="entry name" value="Winged helix' DNA-binding domain"/>
    <property type="match status" value="1"/>
</dbReference>
<reference evidence="6" key="1">
    <citation type="journal article" date="2019" name="Int. J. Syst. Evol. Microbiol.">
        <title>The Global Catalogue of Microorganisms (GCM) 10K type strain sequencing project: providing services to taxonomists for standard genome sequencing and annotation.</title>
        <authorList>
            <consortium name="The Broad Institute Genomics Platform"/>
            <consortium name="The Broad Institute Genome Sequencing Center for Infectious Disease"/>
            <person name="Wu L."/>
            <person name="Ma J."/>
        </authorList>
    </citation>
    <scope>NUCLEOTIDE SEQUENCE [LARGE SCALE GENOMIC DNA]</scope>
    <source>
        <strain evidence="6">CGMCC 1.12286</strain>
    </source>
</reference>
<keyword evidence="2" id="KW-0238">DNA-binding</keyword>
<protein>
    <submittedName>
        <fullName evidence="5">MarR family winged helix-turn-helix transcriptional regulator</fullName>
    </submittedName>
</protein>
<dbReference type="Proteomes" id="UP001597079">
    <property type="component" value="Unassembled WGS sequence"/>
</dbReference>
<organism evidence="5 6">
    <name type="scientific">Alicyclobacillus fodiniaquatilis</name>
    <dbReference type="NCBI Taxonomy" id="1661150"/>
    <lineage>
        <taxon>Bacteria</taxon>
        <taxon>Bacillati</taxon>
        <taxon>Bacillota</taxon>
        <taxon>Bacilli</taxon>
        <taxon>Bacillales</taxon>
        <taxon>Alicyclobacillaceae</taxon>
        <taxon>Alicyclobacillus</taxon>
    </lineage>
</organism>
<dbReference type="PANTHER" id="PTHR33164">
    <property type="entry name" value="TRANSCRIPTIONAL REGULATOR, MARR FAMILY"/>
    <property type="match status" value="1"/>
</dbReference>
<evidence type="ECO:0000313" key="5">
    <source>
        <dbReference type="EMBL" id="MFD1674902.1"/>
    </source>
</evidence>
<keyword evidence="6" id="KW-1185">Reference proteome</keyword>
<dbReference type="EMBL" id="JBHUCX010000024">
    <property type="protein sequence ID" value="MFD1674902.1"/>
    <property type="molecule type" value="Genomic_DNA"/>
</dbReference>
<sequence>MDSAKLERIRQMDETLARLSRFMKLQSIFKKYGLTATQMFIMRYLSHEAPAKSSDIAKFAGLSPGAITQVCDELVRMGVVGRSRSDTDRRVVYVDLTSEGHAKVQSMLEDRAVRVGNILDKLGYEDADTLLRLLGKLADIVEAEEIAEEGEEK</sequence>
<dbReference type="InterPro" id="IPR000835">
    <property type="entry name" value="HTH_MarR-typ"/>
</dbReference>
<dbReference type="Pfam" id="PF22381">
    <property type="entry name" value="Staph_reg_Sar_Rot"/>
    <property type="match status" value="1"/>
</dbReference>
<feature type="domain" description="HTH marR-type" evidence="4">
    <location>
        <begin position="9"/>
        <end position="139"/>
    </location>
</feature>
<evidence type="ECO:0000256" key="1">
    <source>
        <dbReference type="ARBA" id="ARBA00023015"/>
    </source>
</evidence>
<dbReference type="PROSITE" id="PS50995">
    <property type="entry name" value="HTH_MARR_2"/>
    <property type="match status" value="1"/>
</dbReference>
<dbReference type="RefSeq" id="WP_377942776.1">
    <property type="nucleotide sequence ID" value="NZ_JBHUCX010000024.1"/>
</dbReference>
<keyword evidence="1" id="KW-0805">Transcription regulation</keyword>
<dbReference type="InterPro" id="IPR039422">
    <property type="entry name" value="MarR/SlyA-like"/>
</dbReference>
<proteinExistence type="predicted"/>
<dbReference type="InterPro" id="IPR036390">
    <property type="entry name" value="WH_DNA-bd_sf"/>
</dbReference>
<keyword evidence="3" id="KW-0804">Transcription</keyword>
<gene>
    <name evidence="5" type="ORF">ACFSB2_09350</name>
</gene>
<dbReference type="SMART" id="SM00347">
    <property type="entry name" value="HTH_MARR"/>
    <property type="match status" value="1"/>
</dbReference>
<dbReference type="PANTHER" id="PTHR33164:SF43">
    <property type="entry name" value="HTH-TYPE TRANSCRIPTIONAL REPRESSOR YETL"/>
    <property type="match status" value="1"/>
</dbReference>
<name>A0ABW4JIM7_9BACL</name>
<evidence type="ECO:0000313" key="6">
    <source>
        <dbReference type="Proteomes" id="UP001597079"/>
    </source>
</evidence>
<dbReference type="Gene3D" id="1.10.10.10">
    <property type="entry name" value="Winged helix-like DNA-binding domain superfamily/Winged helix DNA-binding domain"/>
    <property type="match status" value="1"/>
</dbReference>
<dbReference type="InterPro" id="IPR036388">
    <property type="entry name" value="WH-like_DNA-bd_sf"/>
</dbReference>
<evidence type="ECO:0000256" key="3">
    <source>
        <dbReference type="ARBA" id="ARBA00023163"/>
    </source>
</evidence>
<evidence type="ECO:0000259" key="4">
    <source>
        <dbReference type="PROSITE" id="PS50995"/>
    </source>
</evidence>
<accession>A0ABW4JIM7</accession>